<name>B4JH54_DROGR</name>
<evidence type="ECO:0000256" key="6">
    <source>
        <dbReference type="ARBA" id="ARBA00023157"/>
    </source>
</evidence>
<dbReference type="GO" id="GO:0046872">
    <property type="term" value="F:metal ion binding"/>
    <property type="evidence" value="ECO:0007669"/>
    <property type="project" value="UniProtKB-KW"/>
</dbReference>
<dbReference type="GO" id="GO:0006509">
    <property type="term" value="P:membrane protein ectodomain proteolysis"/>
    <property type="evidence" value="ECO:0007669"/>
    <property type="project" value="TreeGrafter"/>
</dbReference>
<proteinExistence type="predicted"/>
<evidence type="ECO:0000256" key="2">
    <source>
        <dbReference type="ARBA" id="ARBA00022692"/>
    </source>
</evidence>
<evidence type="ECO:0000256" key="9">
    <source>
        <dbReference type="PROSITE-ProRule" id="PRU00276"/>
    </source>
</evidence>
<evidence type="ECO:0000256" key="5">
    <source>
        <dbReference type="ARBA" id="ARBA00023136"/>
    </source>
</evidence>
<evidence type="ECO:0000256" key="8">
    <source>
        <dbReference type="PROSITE-ProRule" id="PRU00076"/>
    </source>
</evidence>
<feature type="transmembrane region" description="Helical" evidence="11">
    <location>
        <begin position="795"/>
        <end position="814"/>
    </location>
</feature>
<dbReference type="AlphaFoldDB" id="B4JH54"/>
<feature type="binding site" evidence="9">
    <location>
        <position position="444"/>
    </location>
    <ligand>
        <name>Zn(2+)</name>
        <dbReference type="ChEBI" id="CHEBI:29105"/>
        <note>catalytic</note>
    </ligand>
</feature>
<keyword evidence="4" id="KW-0645">Protease</keyword>
<dbReference type="GO" id="GO:0004222">
    <property type="term" value="F:metalloendopeptidase activity"/>
    <property type="evidence" value="ECO:0007669"/>
    <property type="project" value="InterPro"/>
</dbReference>
<evidence type="ECO:0000313" key="16">
    <source>
        <dbReference type="Proteomes" id="UP000001070"/>
    </source>
</evidence>
<dbReference type="SUPFAM" id="SSF55486">
    <property type="entry name" value="Metalloproteases ('zincins'), catalytic domain"/>
    <property type="match status" value="1"/>
</dbReference>
<feature type="disulfide bond" evidence="9">
    <location>
        <begin position="451"/>
        <end position="456"/>
    </location>
</feature>
<keyword evidence="9" id="KW-0862">Zinc</keyword>
<dbReference type="EMBL" id="CH916369">
    <property type="protein sequence ID" value="EDV92745.1"/>
    <property type="molecule type" value="Genomic_DNA"/>
</dbReference>
<feature type="disulfide bond" evidence="9">
    <location>
        <begin position="409"/>
        <end position="489"/>
    </location>
</feature>
<evidence type="ECO:0000259" key="14">
    <source>
        <dbReference type="PROSITE" id="PS50215"/>
    </source>
</evidence>
<dbReference type="Pfam" id="PF01421">
    <property type="entry name" value="Reprolysin"/>
    <property type="match status" value="1"/>
</dbReference>
<sequence length="981" mass="109213">MPFPLSHLKLQLQQQQLPLQLPLPLPFVLLLLLLNICLQQHIVLVTADNAESKAHIGDYFPALNEFSTHTVIRPQVQHGRTKRSLQSTLDATDGLHAPSLSLSYTHQGQRIQIELQRNDRLLPEAHFLRYQNASNQLEGDSGYVVRNFTKTDVDLCHYQGHIRGRPDSSVALATCDGALNGVVFDGQDTYFIHPHSNGSGRLQDDHYLLRHADMLQQNATCGYDSHTDNHSPHEQSGMEHKQEQEQESEQEPEQELKQLKLPHRLDGGEIKRMLRRQRRHTDESQLIRGPYNADKYSSYVELVIVVDNKVYKHFGENTKRVHQHCKDLANIINALYEPLNIFVALVGVVIWNESNEIKVSYNGTLTLRHFINYRRTKLMADHPNDHAQLLTKEKFADSVVGKSPKGLICSYHSSAGFTRLHSPVLAVVATTMAHEMGHNFGMDHDTDDCRCTDEKCLMDDSSTAVVPVHWSSCSIDQLTIAFSRGVNYCLRNKPTKLFESPQCGNGFVEPGEQCDCGLPTHCENSCCNAHTCMLHINASCATGECCDLDTCRPKLPGSACRPSENECDLPEYCTGESEYCPADVFRRDTEPCDNNQAYCFQGTCRSHASQCRILWGPSGDNAAHCYKHHNEQGSIMGNCGYDLLNDSFVKCTPENVLCGMLQCIHYNEKLEFGIEFAEPFQSYATEYHNVYVCHTAFFKFGQQIIDPGMTPNGAKCGDQKMCYNQTCLALERVRQLGMVASCPQDCNANGVCNSRGHCHCDVGFGGEACNKLGLGGSVDSGPVTNPSNHLSISRFFYILFFLVLPLLVISCLLYRCLLLKTKPYACGGLAKNKYVSKSTLSRKNSSIRRSCSRISISDISNPAFCLATVSSATITNTHATLPHFKSSPCTPIAVHPPVMPKSHSSSELKHAPLLLSTPQLADFEPKSSQPVPFHNNHNNNTNTMQCRMGIEAPRLHATTNPLAPTEGAQFMQSDPASVPKS</sequence>
<evidence type="ECO:0000256" key="1">
    <source>
        <dbReference type="ARBA" id="ARBA00004167"/>
    </source>
</evidence>
<feature type="region of interest" description="Disordered" evidence="10">
    <location>
        <begin position="958"/>
        <end position="981"/>
    </location>
</feature>
<dbReference type="PhylomeDB" id="B4JH54"/>
<dbReference type="InterPro" id="IPR034027">
    <property type="entry name" value="Reprolysin_adamalysin"/>
</dbReference>
<dbReference type="CDD" id="cd04269">
    <property type="entry name" value="ZnMc_adamalysin_II_like"/>
    <property type="match status" value="1"/>
</dbReference>
<dbReference type="SMR" id="B4JH54"/>
<feature type="active site" evidence="9">
    <location>
        <position position="435"/>
    </location>
</feature>
<dbReference type="InterPro" id="IPR001590">
    <property type="entry name" value="Peptidase_M12B"/>
</dbReference>
<keyword evidence="16" id="KW-1185">Reference proteome</keyword>
<feature type="disulfide bond" evidence="9">
    <location>
        <begin position="449"/>
        <end position="473"/>
    </location>
</feature>
<organism evidence="16">
    <name type="scientific">Drosophila grimshawi</name>
    <name type="common">Hawaiian fruit fly</name>
    <name type="synonym">Idiomyia grimshawi</name>
    <dbReference type="NCBI Taxonomy" id="7222"/>
    <lineage>
        <taxon>Eukaryota</taxon>
        <taxon>Metazoa</taxon>
        <taxon>Ecdysozoa</taxon>
        <taxon>Arthropoda</taxon>
        <taxon>Hexapoda</taxon>
        <taxon>Insecta</taxon>
        <taxon>Pterygota</taxon>
        <taxon>Neoptera</taxon>
        <taxon>Endopterygota</taxon>
        <taxon>Diptera</taxon>
        <taxon>Brachycera</taxon>
        <taxon>Muscomorpha</taxon>
        <taxon>Ephydroidea</taxon>
        <taxon>Drosophilidae</taxon>
        <taxon>Drosophila</taxon>
        <taxon>Hawaiian Drosophila</taxon>
    </lineage>
</organism>
<dbReference type="MEROPS" id="M12.A04"/>
<evidence type="ECO:0000259" key="12">
    <source>
        <dbReference type="PROSITE" id="PS50026"/>
    </source>
</evidence>
<dbReference type="KEGG" id="dgr:6564122"/>
<dbReference type="PROSITE" id="PS00022">
    <property type="entry name" value="EGF_1"/>
    <property type="match status" value="1"/>
</dbReference>
<feature type="domain" description="Peptidase M12B" evidence="14">
    <location>
        <begin position="298"/>
        <end position="494"/>
    </location>
</feature>
<keyword evidence="8" id="KW-0245">EGF-like domain</keyword>
<accession>B4JH54</accession>
<comment type="subcellular location">
    <subcellularLocation>
        <location evidence="1">Membrane</location>
        <topology evidence="1">Single-pass membrane protein</topology>
    </subcellularLocation>
</comment>
<feature type="disulfide bond" evidence="8">
    <location>
        <begin position="742"/>
        <end position="752"/>
    </location>
</feature>
<evidence type="ECO:0000256" key="7">
    <source>
        <dbReference type="PROSITE-ProRule" id="PRU00068"/>
    </source>
</evidence>
<evidence type="ECO:0000259" key="13">
    <source>
        <dbReference type="PROSITE" id="PS50214"/>
    </source>
</evidence>
<dbReference type="InterPro" id="IPR036436">
    <property type="entry name" value="Disintegrin_dom_sf"/>
</dbReference>
<dbReference type="Pfam" id="PF08516">
    <property type="entry name" value="ADAM_CR"/>
    <property type="match status" value="1"/>
</dbReference>
<keyword evidence="4" id="KW-0482">Metalloprotease</keyword>
<dbReference type="HOGENOM" id="CLU_012714_3_1_1"/>
<keyword evidence="2 11" id="KW-0812">Transmembrane</keyword>
<dbReference type="eggNOG" id="KOG3607">
    <property type="taxonomic scope" value="Eukaryota"/>
</dbReference>
<dbReference type="PROSITE" id="PS50026">
    <property type="entry name" value="EGF_3"/>
    <property type="match status" value="1"/>
</dbReference>
<feature type="domain" description="Disintegrin" evidence="13">
    <location>
        <begin position="500"/>
        <end position="588"/>
    </location>
</feature>
<dbReference type="GO" id="GO:0016020">
    <property type="term" value="C:membrane"/>
    <property type="evidence" value="ECO:0007669"/>
    <property type="project" value="UniProtKB-SubCell"/>
</dbReference>
<dbReference type="FunFam" id="3.40.390.10:FF:000002">
    <property type="entry name" value="Disintegrin and metalloproteinase domain-containing protein 22"/>
    <property type="match status" value="1"/>
</dbReference>
<keyword evidence="5 11" id="KW-0472">Membrane</keyword>
<dbReference type="Gene3D" id="3.40.390.10">
    <property type="entry name" value="Collagenase (Catalytic Domain)"/>
    <property type="match status" value="1"/>
</dbReference>
<dbReference type="PROSITE" id="PS50215">
    <property type="entry name" value="ADAM_MEPRO"/>
    <property type="match status" value="1"/>
</dbReference>
<feature type="binding site" evidence="9">
    <location>
        <position position="438"/>
    </location>
    <ligand>
        <name>Zn(2+)</name>
        <dbReference type="ChEBI" id="CHEBI:29105"/>
        <note>catalytic</note>
    </ligand>
</feature>
<feature type="disulfide bond" evidence="7">
    <location>
        <begin position="560"/>
        <end position="580"/>
    </location>
</feature>
<dbReference type="InParanoid" id="B4JH54"/>
<feature type="binding site" evidence="9">
    <location>
        <position position="434"/>
    </location>
    <ligand>
        <name>Zn(2+)</name>
        <dbReference type="ChEBI" id="CHEBI:29105"/>
        <note>catalytic</note>
    </ligand>
</feature>
<dbReference type="InterPro" id="IPR000742">
    <property type="entry name" value="EGF"/>
</dbReference>
<dbReference type="InterPro" id="IPR006586">
    <property type="entry name" value="ADAM_Cys-rich"/>
</dbReference>
<feature type="region of interest" description="Disordered" evidence="10">
    <location>
        <begin position="220"/>
        <end position="260"/>
    </location>
</feature>
<keyword evidence="9" id="KW-0479">Metal-binding</keyword>
<dbReference type="PANTHER" id="PTHR11905:SF159">
    <property type="entry name" value="ADAM METALLOPROTEASE"/>
    <property type="match status" value="1"/>
</dbReference>
<feature type="compositionally biased region" description="Basic and acidic residues" evidence="10">
    <location>
        <begin position="225"/>
        <end position="244"/>
    </location>
</feature>
<dbReference type="Pfam" id="PF01562">
    <property type="entry name" value="Pep_M12B_propep"/>
    <property type="match status" value="1"/>
</dbReference>
<dbReference type="SMART" id="SM00608">
    <property type="entry name" value="ACR"/>
    <property type="match status" value="1"/>
</dbReference>
<dbReference type="PROSITE" id="PS01186">
    <property type="entry name" value="EGF_2"/>
    <property type="match status" value="1"/>
</dbReference>
<dbReference type="InterPro" id="IPR024079">
    <property type="entry name" value="MetalloPept_cat_dom_sf"/>
</dbReference>
<dbReference type="SMART" id="SM00050">
    <property type="entry name" value="DISIN"/>
    <property type="match status" value="1"/>
</dbReference>
<keyword evidence="3 11" id="KW-1133">Transmembrane helix</keyword>
<dbReference type="Proteomes" id="UP000001070">
    <property type="component" value="Unassembled WGS sequence"/>
</dbReference>
<dbReference type="SUPFAM" id="SSF57552">
    <property type="entry name" value="Blood coagulation inhibitor (disintegrin)"/>
    <property type="match status" value="1"/>
</dbReference>
<evidence type="ECO:0000256" key="3">
    <source>
        <dbReference type="ARBA" id="ARBA00022989"/>
    </source>
</evidence>
<dbReference type="InterPro" id="IPR002870">
    <property type="entry name" value="Peptidase_M12B_N"/>
</dbReference>
<protein>
    <submittedName>
        <fullName evidence="15">GH18930</fullName>
    </submittedName>
</protein>
<reference evidence="15 16" key="1">
    <citation type="journal article" date="2007" name="Nature">
        <title>Evolution of genes and genomes on the Drosophila phylogeny.</title>
        <authorList>
            <consortium name="Drosophila 12 Genomes Consortium"/>
            <person name="Clark A.G."/>
            <person name="Eisen M.B."/>
            <person name="Smith D.R."/>
            <person name="Bergman C.M."/>
            <person name="Oliver B."/>
            <person name="Markow T.A."/>
            <person name="Kaufman T.C."/>
            <person name="Kellis M."/>
            <person name="Gelbart W."/>
            <person name="Iyer V.N."/>
            <person name="Pollard D.A."/>
            <person name="Sackton T.B."/>
            <person name="Larracuente A.M."/>
            <person name="Singh N.D."/>
            <person name="Abad J.P."/>
            <person name="Abt D.N."/>
            <person name="Adryan B."/>
            <person name="Aguade M."/>
            <person name="Akashi H."/>
            <person name="Anderson W.W."/>
            <person name="Aquadro C.F."/>
            <person name="Ardell D.H."/>
            <person name="Arguello R."/>
            <person name="Artieri C.G."/>
            <person name="Barbash D.A."/>
            <person name="Barker D."/>
            <person name="Barsanti P."/>
            <person name="Batterham P."/>
            <person name="Batzoglou S."/>
            <person name="Begun D."/>
            <person name="Bhutkar A."/>
            <person name="Blanco E."/>
            <person name="Bosak S.A."/>
            <person name="Bradley R.K."/>
            <person name="Brand A.D."/>
            <person name="Brent M.R."/>
            <person name="Brooks A.N."/>
            <person name="Brown R.H."/>
            <person name="Butlin R.K."/>
            <person name="Caggese C."/>
            <person name="Calvi B.R."/>
            <person name="Bernardo de Carvalho A."/>
            <person name="Caspi A."/>
            <person name="Castrezana S."/>
            <person name="Celniker S.E."/>
            <person name="Chang J.L."/>
            <person name="Chapple C."/>
            <person name="Chatterji S."/>
            <person name="Chinwalla A."/>
            <person name="Civetta A."/>
            <person name="Clifton S.W."/>
            <person name="Comeron J.M."/>
            <person name="Costello J.C."/>
            <person name="Coyne J.A."/>
            <person name="Daub J."/>
            <person name="David R.G."/>
            <person name="Delcher A.L."/>
            <person name="Delehaunty K."/>
            <person name="Do C.B."/>
            <person name="Ebling H."/>
            <person name="Edwards K."/>
            <person name="Eickbush T."/>
            <person name="Evans J.D."/>
            <person name="Filipski A."/>
            <person name="Findeiss S."/>
            <person name="Freyhult E."/>
            <person name="Fulton L."/>
            <person name="Fulton R."/>
            <person name="Garcia A.C."/>
            <person name="Gardiner A."/>
            <person name="Garfield D.A."/>
            <person name="Garvin B.E."/>
            <person name="Gibson G."/>
            <person name="Gilbert D."/>
            <person name="Gnerre S."/>
            <person name="Godfrey J."/>
            <person name="Good R."/>
            <person name="Gotea V."/>
            <person name="Gravely B."/>
            <person name="Greenberg A.J."/>
            <person name="Griffiths-Jones S."/>
            <person name="Gross S."/>
            <person name="Guigo R."/>
            <person name="Gustafson E.A."/>
            <person name="Haerty W."/>
            <person name="Hahn M.W."/>
            <person name="Halligan D.L."/>
            <person name="Halpern A.L."/>
            <person name="Halter G.M."/>
            <person name="Han M.V."/>
            <person name="Heger A."/>
            <person name="Hillier L."/>
            <person name="Hinrichs A.S."/>
            <person name="Holmes I."/>
            <person name="Hoskins R.A."/>
            <person name="Hubisz M.J."/>
            <person name="Hultmark D."/>
            <person name="Huntley M.A."/>
            <person name="Jaffe D.B."/>
            <person name="Jagadeeshan S."/>
            <person name="Jeck W.R."/>
            <person name="Johnson J."/>
            <person name="Jones C.D."/>
            <person name="Jordan W.C."/>
            <person name="Karpen G.H."/>
            <person name="Kataoka E."/>
            <person name="Keightley P.D."/>
            <person name="Kheradpour P."/>
            <person name="Kirkness E.F."/>
            <person name="Koerich L.B."/>
            <person name="Kristiansen K."/>
            <person name="Kudrna D."/>
            <person name="Kulathinal R.J."/>
            <person name="Kumar S."/>
            <person name="Kwok R."/>
            <person name="Lander E."/>
            <person name="Langley C.H."/>
            <person name="Lapoint R."/>
            <person name="Lazzaro B.P."/>
            <person name="Lee S.J."/>
            <person name="Levesque L."/>
            <person name="Li R."/>
            <person name="Lin C.F."/>
            <person name="Lin M.F."/>
            <person name="Lindblad-Toh K."/>
            <person name="Llopart A."/>
            <person name="Long M."/>
            <person name="Low L."/>
            <person name="Lozovsky E."/>
            <person name="Lu J."/>
            <person name="Luo M."/>
            <person name="Machado C.A."/>
            <person name="Makalowski W."/>
            <person name="Marzo M."/>
            <person name="Matsuda M."/>
            <person name="Matzkin L."/>
            <person name="McAllister B."/>
            <person name="McBride C.S."/>
            <person name="McKernan B."/>
            <person name="McKernan K."/>
            <person name="Mendez-Lago M."/>
            <person name="Minx P."/>
            <person name="Mollenhauer M.U."/>
            <person name="Montooth K."/>
            <person name="Mount S.M."/>
            <person name="Mu X."/>
            <person name="Myers E."/>
            <person name="Negre B."/>
            <person name="Newfeld S."/>
            <person name="Nielsen R."/>
            <person name="Noor M.A."/>
            <person name="O'Grady P."/>
            <person name="Pachter L."/>
            <person name="Papaceit M."/>
            <person name="Parisi M.J."/>
            <person name="Parisi M."/>
            <person name="Parts L."/>
            <person name="Pedersen J.S."/>
            <person name="Pesole G."/>
            <person name="Phillippy A.M."/>
            <person name="Ponting C.P."/>
            <person name="Pop M."/>
            <person name="Porcelli D."/>
            <person name="Powell J.R."/>
            <person name="Prohaska S."/>
            <person name="Pruitt K."/>
            <person name="Puig M."/>
            <person name="Quesneville H."/>
            <person name="Ram K.R."/>
            <person name="Rand D."/>
            <person name="Rasmussen M.D."/>
            <person name="Reed L.K."/>
            <person name="Reenan R."/>
            <person name="Reily A."/>
            <person name="Remington K.A."/>
            <person name="Rieger T.T."/>
            <person name="Ritchie M.G."/>
            <person name="Robin C."/>
            <person name="Rogers Y.H."/>
            <person name="Rohde C."/>
            <person name="Rozas J."/>
            <person name="Rubenfield M.J."/>
            <person name="Ruiz A."/>
            <person name="Russo S."/>
            <person name="Salzberg S.L."/>
            <person name="Sanchez-Gracia A."/>
            <person name="Saranga D.J."/>
            <person name="Sato H."/>
            <person name="Schaeffer S.W."/>
            <person name="Schatz M.C."/>
            <person name="Schlenke T."/>
            <person name="Schwartz R."/>
            <person name="Segarra C."/>
            <person name="Singh R.S."/>
            <person name="Sirot L."/>
            <person name="Sirota M."/>
            <person name="Sisneros N.B."/>
            <person name="Smith C.D."/>
            <person name="Smith T.F."/>
            <person name="Spieth J."/>
            <person name="Stage D.E."/>
            <person name="Stark A."/>
            <person name="Stephan W."/>
            <person name="Strausberg R.L."/>
            <person name="Strempel S."/>
            <person name="Sturgill D."/>
            <person name="Sutton G."/>
            <person name="Sutton G.G."/>
            <person name="Tao W."/>
            <person name="Teichmann S."/>
            <person name="Tobari Y.N."/>
            <person name="Tomimura Y."/>
            <person name="Tsolas J.M."/>
            <person name="Valente V.L."/>
            <person name="Venter E."/>
            <person name="Venter J.C."/>
            <person name="Vicario S."/>
            <person name="Vieira F.G."/>
            <person name="Vilella A.J."/>
            <person name="Villasante A."/>
            <person name="Walenz B."/>
            <person name="Wang J."/>
            <person name="Wasserman M."/>
            <person name="Watts T."/>
            <person name="Wilson D."/>
            <person name="Wilson R.K."/>
            <person name="Wing R.A."/>
            <person name="Wolfner M.F."/>
            <person name="Wong A."/>
            <person name="Wong G.K."/>
            <person name="Wu C.I."/>
            <person name="Wu G."/>
            <person name="Yamamoto D."/>
            <person name="Yang H.P."/>
            <person name="Yang S.P."/>
            <person name="Yorke J.A."/>
            <person name="Yoshida K."/>
            <person name="Zdobnov E."/>
            <person name="Zhang P."/>
            <person name="Zhang Y."/>
            <person name="Zimin A.V."/>
            <person name="Baldwin J."/>
            <person name="Abdouelleil A."/>
            <person name="Abdulkadir J."/>
            <person name="Abebe A."/>
            <person name="Abera B."/>
            <person name="Abreu J."/>
            <person name="Acer S.C."/>
            <person name="Aftuck L."/>
            <person name="Alexander A."/>
            <person name="An P."/>
            <person name="Anderson E."/>
            <person name="Anderson S."/>
            <person name="Arachi H."/>
            <person name="Azer M."/>
            <person name="Bachantsang P."/>
            <person name="Barry A."/>
            <person name="Bayul T."/>
            <person name="Berlin A."/>
            <person name="Bessette D."/>
            <person name="Bloom T."/>
            <person name="Blye J."/>
            <person name="Boguslavskiy L."/>
            <person name="Bonnet C."/>
            <person name="Boukhgalter B."/>
            <person name="Bourzgui I."/>
            <person name="Brown A."/>
            <person name="Cahill P."/>
            <person name="Channer S."/>
            <person name="Cheshatsang Y."/>
            <person name="Chuda L."/>
            <person name="Citroen M."/>
            <person name="Collymore A."/>
            <person name="Cooke P."/>
            <person name="Costello M."/>
            <person name="D'Aco K."/>
            <person name="Daza R."/>
            <person name="De Haan G."/>
            <person name="DeGray S."/>
            <person name="DeMaso C."/>
            <person name="Dhargay N."/>
            <person name="Dooley K."/>
            <person name="Dooley E."/>
            <person name="Doricent M."/>
            <person name="Dorje P."/>
            <person name="Dorjee K."/>
            <person name="Dupes A."/>
            <person name="Elong R."/>
            <person name="Falk J."/>
            <person name="Farina A."/>
            <person name="Faro S."/>
            <person name="Ferguson D."/>
            <person name="Fisher S."/>
            <person name="Foley C.D."/>
            <person name="Franke A."/>
            <person name="Friedrich D."/>
            <person name="Gadbois L."/>
            <person name="Gearin G."/>
            <person name="Gearin C.R."/>
            <person name="Giannoukos G."/>
            <person name="Goode T."/>
            <person name="Graham J."/>
            <person name="Grandbois E."/>
            <person name="Grewal S."/>
            <person name="Gyaltsen K."/>
            <person name="Hafez N."/>
            <person name="Hagos B."/>
            <person name="Hall J."/>
            <person name="Henson C."/>
            <person name="Hollinger A."/>
            <person name="Honan T."/>
            <person name="Huard M.D."/>
            <person name="Hughes L."/>
            <person name="Hurhula B."/>
            <person name="Husby M.E."/>
            <person name="Kamat A."/>
            <person name="Kanga B."/>
            <person name="Kashin S."/>
            <person name="Khazanovich D."/>
            <person name="Kisner P."/>
            <person name="Lance K."/>
            <person name="Lara M."/>
            <person name="Lee W."/>
            <person name="Lennon N."/>
            <person name="Letendre F."/>
            <person name="LeVine R."/>
            <person name="Lipovsky A."/>
            <person name="Liu X."/>
            <person name="Liu J."/>
            <person name="Liu S."/>
            <person name="Lokyitsang T."/>
            <person name="Lokyitsang Y."/>
            <person name="Lubonja R."/>
            <person name="Lui A."/>
            <person name="MacDonald P."/>
            <person name="Magnisalis V."/>
            <person name="Maru K."/>
            <person name="Matthews C."/>
            <person name="McCusker W."/>
            <person name="McDonough S."/>
            <person name="Mehta T."/>
            <person name="Meldrim J."/>
            <person name="Meneus L."/>
            <person name="Mihai O."/>
            <person name="Mihalev A."/>
            <person name="Mihova T."/>
            <person name="Mittelman R."/>
            <person name="Mlenga V."/>
            <person name="Montmayeur A."/>
            <person name="Mulrain L."/>
            <person name="Navidi A."/>
            <person name="Naylor J."/>
            <person name="Negash T."/>
            <person name="Nguyen T."/>
            <person name="Nguyen N."/>
            <person name="Nicol R."/>
            <person name="Norbu C."/>
            <person name="Norbu N."/>
            <person name="Novod N."/>
            <person name="O'Neill B."/>
            <person name="Osman S."/>
            <person name="Markiewicz E."/>
            <person name="Oyono O.L."/>
            <person name="Patti C."/>
            <person name="Phunkhang P."/>
            <person name="Pierre F."/>
            <person name="Priest M."/>
            <person name="Raghuraman S."/>
            <person name="Rege F."/>
            <person name="Reyes R."/>
            <person name="Rise C."/>
            <person name="Rogov P."/>
            <person name="Ross K."/>
            <person name="Ryan E."/>
            <person name="Settipalli S."/>
            <person name="Shea T."/>
            <person name="Sherpa N."/>
            <person name="Shi L."/>
            <person name="Shih D."/>
            <person name="Sparrow T."/>
            <person name="Spaulding J."/>
            <person name="Stalker J."/>
            <person name="Stange-Thomann N."/>
            <person name="Stavropoulos S."/>
            <person name="Stone C."/>
            <person name="Strader C."/>
            <person name="Tesfaye S."/>
            <person name="Thomson T."/>
            <person name="Thoulutsang Y."/>
            <person name="Thoulutsang D."/>
            <person name="Topham K."/>
            <person name="Topping I."/>
            <person name="Tsamla T."/>
            <person name="Vassiliev H."/>
            <person name="Vo A."/>
            <person name="Wangchuk T."/>
            <person name="Wangdi T."/>
            <person name="Weiand M."/>
            <person name="Wilkinson J."/>
            <person name="Wilson A."/>
            <person name="Yadav S."/>
            <person name="Young G."/>
            <person name="Yu Q."/>
            <person name="Zembek L."/>
            <person name="Zhong D."/>
            <person name="Zimmer A."/>
            <person name="Zwirko Z."/>
            <person name="Jaffe D.B."/>
            <person name="Alvarez P."/>
            <person name="Brockman W."/>
            <person name="Butler J."/>
            <person name="Chin C."/>
            <person name="Gnerre S."/>
            <person name="Grabherr M."/>
            <person name="Kleber M."/>
            <person name="Mauceli E."/>
            <person name="MacCallum I."/>
        </authorList>
    </citation>
    <scope>NUCLEOTIDE SEQUENCE [LARGE SCALE GENOMIC DNA]</scope>
    <source>
        <strain evidence="16">Tucson 15287-2541.00</strain>
    </source>
</reference>
<dbReference type="PROSITE" id="PS50214">
    <property type="entry name" value="DISINTEGRIN_2"/>
    <property type="match status" value="1"/>
</dbReference>
<dbReference type="FunFam" id="4.10.70.10:FF:000001">
    <property type="entry name" value="Disintegrin and metalloproteinase domain-containing protein 22"/>
    <property type="match status" value="1"/>
</dbReference>
<comment type="caution">
    <text evidence="8">Lacks conserved residue(s) required for the propagation of feature annotation.</text>
</comment>
<keyword evidence="6 8" id="KW-1015">Disulfide bond</keyword>
<evidence type="ECO:0000256" key="11">
    <source>
        <dbReference type="SAM" id="Phobius"/>
    </source>
</evidence>
<evidence type="ECO:0000313" key="15">
    <source>
        <dbReference type="EMBL" id="EDV92745.1"/>
    </source>
</evidence>
<dbReference type="InterPro" id="IPR001762">
    <property type="entry name" value="Disintegrin_dom"/>
</dbReference>
<feature type="compositionally biased region" description="Polar residues" evidence="10">
    <location>
        <begin position="970"/>
        <end position="981"/>
    </location>
</feature>
<dbReference type="Gene3D" id="4.10.70.10">
    <property type="entry name" value="Disintegrin domain"/>
    <property type="match status" value="1"/>
</dbReference>
<dbReference type="PANTHER" id="PTHR11905">
    <property type="entry name" value="ADAM A DISINTEGRIN AND METALLOPROTEASE DOMAIN"/>
    <property type="match status" value="1"/>
</dbReference>
<evidence type="ECO:0000256" key="10">
    <source>
        <dbReference type="SAM" id="MobiDB-lite"/>
    </source>
</evidence>
<feature type="domain" description="EGF-like" evidence="12">
    <location>
        <begin position="738"/>
        <end position="770"/>
    </location>
</feature>
<dbReference type="Pfam" id="PF00200">
    <property type="entry name" value="Disintegrin"/>
    <property type="match status" value="1"/>
</dbReference>
<feature type="disulfide bond" evidence="8">
    <location>
        <begin position="760"/>
        <end position="769"/>
    </location>
</feature>
<keyword evidence="4" id="KW-0378">Hydrolase</keyword>
<evidence type="ECO:0000256" key="4">
    <source>
        <dbReference type="ARBA" id="ARBA00023049"/>
    </source>
</evidence>
<gene>
    <name evidence="15" type="primary">Dgri\GH18930</name>
    <name evidence="15" type="ORF">Dgri_GH18930</name>
</gene>
<dbReference type="OrthoDB" id="5951731at2759"/>
<dbReference type="OMA" id="MLHINAS"/>